<proteinExistence type="predicted"/>
<evidence type="ECO:0000313" key="2">
    <source>
        <dbReference type="Proteomes" id="UP000214646"/>
    </source>
</evidence>
<gene>
    <name evidence="1" type="ORF">FRUB_10222</name>
</gene>
<dbReference type="RefSeq" id="WP_088260551.1">
    <property type="nucleotide sequence ID" value="NZ_NIDE01000020.1"/>
</dbReference>
<comment type="caution">
    <text evidence="1">The sequence shown here is derived from an EMBL/GenBank/DDBJ whole genome shotgun (WGS) entry which is preliminary data.</text>
</comment>
<dbReference type="Proteomes" id="UP000214646">
    <property type="component" value="Unassembled WGS sequence"/>
</dbReference>
<organism evidence="1 2">
    <name type="scientific">Fimbriiglobus ruber</name>
    <dbReference type="NCBI Taxonomy" id="1908690"/>
    <lineage>
        <taxon>Bacteria</taxon>
        <taxon>Pseudomonadati</taxon>
        <taxon>Planctomycetota</taxon>
        <taxon>Planctomycetia</taxon>
        <taxon>Gemmatales</taxon>
        <taxon>Gemmataceae</taxon>
        <taxon>Fimbriiglobus</taxon>
    </lineage>
</organism>
<accession>A0A225CY39</accession>
<protein>
    <submittedName>
        <fullName evidence="1">Uncharacterized protein</fullName>
    </submittedName>
</protein>
<evidence type="ECO:0000313" key="1">
    <source>
        <dbReference type="EMBL" id="OWK34251.1"/>
    </source>
</evidence>
<dbReference type="AlphaFoldDB" id="A0A225CY39"/>
<reference evidence="2" key="1">
    <citation type="submission" date="2017-06" db="EMBL/GenBank/DDBJ databases">
        <title>Genome analysis of Fimbriiglobus ruber SP5, the first member of the order Planctomycetales with confirmed chitinolytic capability.</title>
        <authorList>
            <person name="Ravin N.V."/>
            <person name="Rakitin A.L."/>
            <person name="Ivanova A.A."/>
            <person name="Beletsky A.V."/>
            <person name="Kulichevskaya I.S."/>
            <person name="Mardanov A.V."/>
            <person name="Dedysh S.N."/>
        </authorList>
    </citation>
    <scope>NUCLEOTIDE SEQUENCE [LARGE SCALE GENOMIC DNA]</scope>
    <source>
        <strain evidence="2">SP5</strain>
    </source>
</reference>
<name>A0A225CY39_9BACT</name>
<dbReference type="EMBL" id="NIDE01000020">
    <property type="protein sequence ID" value="OWK34251.1"/>
    <property type="molecule type" value="Genomic_DNA"/>
</dbReference>
<sequence>MPPTVAQIDVLAQWLSVAAGTPSSKREPYIRQAQALLTDPPAVMVEAIRARVTQIKESQ</sequence>
<keyword evidence="2" id="KW-1185">Reference proteome</keyword>